<dbReference type="AlphaFoldDB" id="A0A0P9CIH2"/>
<comment type="caution">
    <text evidence="4">The sequence shown here is derived from an EMBL/GenBank/DDBJ whole genome shotgun (WGS) entry which is preliminary data.</text>
</comment>
<dbReference type="CDD" id="cd05254">
    <property type="entry name" value="dTDP_HR_like_SDR_e"/>
    <property type="match status" value="1"/>
</dbReference>
<dbReference type="PATRIC" id="fig|471514.4.peg.2756"/>
<evidence type="ECO:0000313" key="5">
    <source>
        <dbReference type="Proteomes" id="UP000050482"/>
    </source>
</evidence>
<evidence type="ECO:0000259" key="3">
    <source>
        <dbReference type="Pfam" id="PF04321"/>
    </source>
</evidence>
<accession>A0A0P9CIH2</accession>
<dbReference type="Pfam" id="PF04321">
    <property type="entry name" value="RmlD_sub_bind"/>
    <property type="match status" value="1"/>
</dbReference>
<reference evidence="4 5" key="1">
    <citation type="submission" date="2015-09" db="EMBL/GenBank/DDBJ databases">
        <title>Draft genome sequence of Alicyclobacillus ferrooxydans DSM 22381.</title>
        <authorList>
            <person name="Hemp J."/>
        </authorList>
    </citation>
    <scope>NUCLEOTIDE SEQUENCE [LARGE SCALE GENOMIC DNA]</scope>
    <source>
        <strain evidence="4 5">TC-34</strain>
    </source>
</reference>
<evidence type="ECO:0000313" key="4">
    <source>
        <dbReference type="EMBL" id="KPV45227.1"/>
    </source>
</evidence>
<keyword evidence="2" id="KW-0560">Oxidoreductase</keyword>
<feature type="domain" description="RmlD-like substrate binding" evidence="3">
    <location>
        <begin position="1"/>
        <end position="278"/>
    </location>
</feature>
<keyword evidence="2" id="KW-0521">NADP</keyword>
<protein>
    <recommendedName>
        <fullName evidence="2">dTDP-4-dehydrorhamnose reductase</fullName>
        <ecNumber evidence="2">1.1.1.133</ecNumber>
    </recommendedName>
</protein>
<comment type="function">
    <text evidence="2">Catalyzes the reduction of dTDP-6-deoxy-L-lyxo-4-hexulose to yield dTDP-L-rhamnose.</text>
</comment>
<dbReference type="PANTHER" id="PTHR10491">
    <property type="entry name" value="DTDP-4-DEHYDRORHAMNOSE REDUCTASE"/>
    <property type="match status" value="1"/>
</dbReference>
<name>A0A0P9CIH2_9BACL</name>
<dbReference type="InterPro" id="IPR036291">
    <property type="entry name" value="NAD(P)-bd_dom_sf"/>
</dbReference>
<dbReference type="Gene3D" id="3.40.50.720">
    <property type="entry name" value="NAD(P)-binding Rossmann-like Domain"/>
    <property type="match status" value="1"/>
</dbReference>
<dbReference type="UniPathway" id="UPA00124"/>
<dbReference type="PANTHER" id="PTHR10491:SF4">
    <property type="entry name" value="METHIONINE ADENOSYLTRANSFERASE 2 SUBUNIT BETA"/>
    <property type="match status" value="1"/>
</dbReference>
<organism evidence="4 5">
    <name type="scientific">Alicyclobacillus ferrooxydans</name>
    <dbReference type="NCBI Taxonomy" id="471514"/>
    <lineage>
        <taxon>Bacteria</taxon>
        <taxon>Bacillati</taxon>
        <taxon>Bacillota</taxon>
        <taxon>Bacilli</taxon>
        <taxon>Bacillales</taxon>
        <taxon>Alicyclobacillaceae</taxon>
        <taxon>Alicyclobacillus</taxon>
    </lineage>
</organism>
<dbReference type="Gene3D" id="3.90.25.10">
    <property type="entry name" value="UDP-galactose 4-epimerase, domain 1"/>
    <property type="match status" value="1"/>
</dbReference>
<dbReference type="RefSeq" id="WP_054967550.1">
    <property type="nucleotide sequence ID" value="NZ_LJCO01000011.1"/>
</dbReference>
<dbReference type="GO" id="GO:0005829">
    <property type="term" value="C:cytosol"/>
    <property type="evidence" value="ECO:0007669"/>
    <property type="project" value="TreeGrafter"/>
</dbReference>
<dbReference type="InterPro" id="IPR005913">
    <property type="entry name" value="dTDP_dehydrorham_reduct"/>
</dbReference>
<dbReference type="NCBIfam" id="TIGR01214">
    <property type="entry name" value="rmlD"/>
    <property type="match status" value="1"/>
</dbReference>
<dbReference type="SUPFAM" id="SSF51735">
    <property type="entry name" value="NAD(P)-binding Rossmann-fold domains"/>
    <property type="match status" value="1"/>
</dbReference>
<dbReference type="GO" id="GO:0019305">
    <property type="term" value="P:dTDP-rhamnose biosynthetic process"/>
    <property type="evidence" value="ECO:0007669"/>
    <property type="project" value="UniProtKB-UniPathway"/>
</dbReference>
<dbReference type="STRING" id="471514.AN477_02130"/>
<dbReference type="InterPro" id="IPR029903">
    <property type="entry name" value="RmlD-like-bd"/>
</dbReference>
<dbReference type="GO" id="GO:0008831">
    <property type="term" value="F:dTDP-4-dehydrorhamnose reductase activity"/>
    <property type="evidence" value="ECO:0007669"/>
    <property type="project" value="UniProtKB-EC"/>
</dbReference>
<dbReference type="EC" id="1.1.1.133" evidence="2"/>
<keyword evidence="5" id="KW-1185">Reference proteome</keyword>
<evidence type="ECO:0000256" key="1">
    <source>
        <dbReference type="ARBA" id="ARBA00010944"/>
    </source>
</evidence>
<evidence type="ECO:0000256" key="2">
    <source>
        <dbReference type="RuleBase" id="RU364082"/>
    </source>
</evidence>
<gene>
    <name evidence="4" type="ORF">AN477_02130</name>
</gene>
<proteinExistence type="inferred from homology"/>
<dbReference type="OrthoDB" id="9803892at2"/>
<comment type="pathway">
    <text evidence="2">Carbohydrate biosynthesis; dTDP-L-rhamnose biosynthesis.</text>
</comment>
<comment type="similarity">
    <text evidence="1 2">Belongs to the dTDP-4-dehydrorhamnose reductase family.</text>
</comment>
<sequence>MKVLVTGANGQLGRDVLSLFSASHDVYGFSHSELDITNAKQTASIIDAVTPDVIIHTAAYTAVDKAEESPEQAYLVNAEGTRNVALAADKVRAKLCAISTDYVFDGDTEHPYCESDTPNPRNVYGATKLAGEHFIQECTNSYFIVRTSWVFGIHGNNFVKTMLRLGQGGKSIRVVNDQFGCPTYTKDLAQFLLELIGSNKFGIYHATNTGQCSWYEFAKEIFTQASLTVDLSPCSTEEFPRPARRPKYSVLAHSEIERNGFNDLPTWQDALERFLRECQPNSMSEVRGQ</sequence>
<dbReference type="EMBL" id="LJCO01000011">
    <property type="protein sequence ID" value="KPV45227.1"/>
    <property type="molecule type" value="Genomic_DNA"/>
</dbReference>
<dbReference type="Proteomes" id="UP000050482">
    <property type="component" value="Unassembled WGS sequence"/>
</dbReference>